<feature type="non-terminal residue" evidence="2">
    <location>
        <position position="1"/>
    </location>
</feature>
<feature type="region of interest" description="Disordered" evidence="1">
    <location>
        <begin position="97"/>
        <end position="176"/>
    </location>
</feature>
<feature type="compositionally biased region" description="Basic residues" evidence="1">
    <location>
        <begin position="240"/>
        <end position="249"/>
    </location>
</feature>
<feature type="compositionally biased region" description="Basic and acidic residues" evidence="1">
    <location>
        <begin position="250"/>
        <end position="261"/>
    </location>
</feature>
<evidence type="ECO:0000256" key="1">
    <source>
        <dbReference type="SAM" id="MobiDB-lite"/>
    </source>
</evidence>
<dbReference type="Proteomes" id="UP000673691">
    <property type="component" value="Unassembled WGS sequence"/>
</dbReference>
<organism evidence="2 3">
    <name type="scientific">Olpidium bornovanus</name>
    <dbReference type="NCBI Taxonomy" id="278681"/>
    <lineage>
        <taxon>Eukaryota</taxon>
        <taxon>Fungi</taxon>
        <taxon>Fungi incertae sedis</taxon>
        <taxon>Olpidiomycota</taxon>
        <taxon>Olpidiomycotina</taxon>
        <taxon>Olpidiomycetes</taxon>
        <taxon>Olpidiales</taxon>
        <taxon>Olpidiaceae</taxon>
        <taxon>Olpidium</taxon>
    </lineage>
</organism>
<feature type="region of interest" description="Disordered" evidence="1">
    <location>
        <begin position="1"/>
        <end position="32"/>
    </location>
</feature>
<feature type="compositionally biased region" description="Low complexity" evidence="1">
    <location>
        <begin position="155"/>
        <end position="176"/>
    </location>
</feature>
<dbReference type="AlphaFoldDB" id="A0A8H8A2G5"/>
<feature type="compositionally biased region" description="Basic residues" evidence="1">
    <location>
        <begin position="120"/>
        <end position="154"/>
    </location>
</feature>
<feature type="region of interest" description="Disordered" evidence="1">
    <location>
        <begin position="240"/>
        <end position="261"/>
    </location>
</feature>
<evidence type="ECO:0000313" key="2">
    <source>
        <dbReference type="EMBL" id="KAG5463705.1"/>
    </source>
</evidence>
<keyword evidence="3" id="KW-1185">Reference proteome</keyword>
<feature type="compositionally biased region" description="Pro residues" evidence="1">
    <location>
        <begin position="1"/>
        <end position="21"/>
    </location>
</feature>
<dbReference type="CDD" id="cd00084">
    <property type="entry name" value="HMG-box_SF"/>
    <property type="match status" value="1"/>
</dbReference>
<proteinExistence type="predicted"/>
<evidence type="ECO:0000313" key="3">
    <source>
        <dbReference type="Proteomes" id="UP000673691"/>
    </source>
</evidence>
<accession>A0A8H8A2G5</accession>
<protein>
    <submittedName>
        <fullName evidence="2">Uncharacterized protein</fullName>
    </submittedName>
</protein>
<gene>
    <name evidence="2" type="ORF">BJ554DRAFT_4727</name>
</gene>
<comment type="caution">
    <text evidence="2">The sequence shown here is derived from an EMBL/GenBank/DDBJ whole genome shotgun (WGS) entry which is preliminary data.</text>
</comment>
<sequence length="417" mass="43698">TPPPPPPPPPPGPQTPPPPPSLSFSFSPSPAREATSAAMTLSSLLAWKTAAVSSAPGRAFAALARAGPLLAPAVGARAPAKGPPSLPAAPLSLFFFSSGTPSPAARKPGGAAAGAEKASSKPRKAKAGAAKAKKAAPAKAARKTTAAAKHRLGATKKGAAAKAKTGRAGAQASAKSAKTRAVAAKAKTRAVAAKAKARAVAKAKARAVSKARKDKARAVAKARKARDREAKAKAKARAAAKAKAGRARGKKESIRAETPDGKKKKGLCHYVRLAFRPLTYRVFFSFSLFPMQAYKEKAHASTANFGPAMERWIGSLTPEQKALAISGKFLKMLPGYKARVIRRTLRKSTPNLYASFVKAVCPEVRAAVKRDRPDLAGRQLQMATFKLMGEKWKGLSDEQKKVRLSPAPPPRIRPDFF</sequence>
<feature type="compositionally biased region" description="Low complexity" evidence="1">
    <location>
        <begin position="97"/>
        <end position="117"/>
    </location>
</feature>
<name>A0A8H8A2G5_9FUNG</name>
<dbReference type="EMBL" id="JAEFCI010000208">
    <property type="protein sequence ID" value="KAG5463705.1"/>
    <property type="molecule type" value="Genomic_DNA"/>
</dbReference>
<reference evidence="2 3" key="1">
    <citation type="journal article" name="Sci. Rep.">
        <title>Genome-scale phylogenetic analyses confirm Olpidium as the closest living zoosporic fungus to the non-flagellated, terrestrial fungi.</title>
        <authorList>
            <person name="Chang Y."/>
            <person name="Rochon D."/>
            <person name="Sekimoto S."/>
            <person name="Wang Y."/>
            <person name="Chovatia M."/>
            <person name="Sandor L."/>
            <person name="Salamov A."/>
            <person name="Grigoriev I.V."/>
            <person name="Stajich J.E."/>
            <person name="Spatafora J.W."/>
        </authorList>
    </citation>
    <scope>NUCLEOTIDE SEQUENCE [LARGE SCALE GENOMIC DNA]</scope>
    <source>
        <strain evidence="2">S191</strain>
    </source>
</reference>